<protein>
    <submittedName>
        <fullName evidence="2">Uncharacterized protein</fullName>
    </submittedName>
</protein>
<evidence type="ECO:0000256" key="1">
    <source>
        <dbReference type="SAM" id="MobiDB-lite"/>
    </source>
</evidence>
<evidence type="ECO:0000313" key="3">
    <source>
        <dbReference type="Proteomes" id="UP000050525"/>
    </source>
</evidence>
<comment type="caution">
    <text evidence="2">The sequence shown here is derived from an EMBL/GenBank/DDBJ whole genome shotgun (WGS) entry which is preliminary data.</text>
</comment>
<dbReference type="EMBL" id="AKHW03006231">
    <property type="protein sequence ID" value="KYO22809.1"/>
    <property type="molecule type" value="Genomic_DNA"/>
</dbReference>
<name>A0A151ME85_ALLMI</name>
<dbReference type="AlphaFoldDB" id="A0A151ME85"/>
<organism evidence="2 3">
    <name type="scientific">Alligator mississippiensis</name>
    <name type="common">American alligator</name>
    <dbReference type="NCBI Taxonomy" id="8496"/>
    <lineage>
        <taxon>Eukaryota</taxon>
        <taxon>Metazoa</taxon>
        <taxon>Chordata</taxon>
        <taxon>Craniata</taxon>
        <taxon>Vertebrata</taxon>
        <taxon>Euteleostomi</taxon>
        <taxon>Archelosauria</taxon>
        <taxon>Archosauria</taxon>
        <taxon>Crocodylia</taxon>
        <taxon>Alligatoridae</taxon>
        <taxon>Alligatorinae</taxon>
        <taxon>Alligator</taxon>
    </lineage>
</organism>
<sequence>MAQVFPKDNQWQHKSQEDYKLGAVGDRSEPSLTIKPVPDSPRHLNLYKGNTNRVKGAELSCCVTSTTKWRRNCISKKHASLLTMMMSE</sequence>
<proteinExistence type="predicted"/>
<feature type="region of interest" description="Disordered" evidence="1">
    <location>
        <begin position="23"/>
        <end position="48"/>
    </location>
</feature>
<gene>
    <name evidence="2" type="ORF">Y1Q_0003289</name>
</gene>
<reference evidence="2 3" key="1">
    <citation type="journal article" date="2012" name="Genome Biol.">
        <title>Sequencing three crocodilian genomes to illuminate the evolution of archosaurs and amniotes.</title>
        <authorList>
            <person name="St John J.A."/>
            <person name="Braun E.L."/>
            <person name="Isberg S.R."/>
            <person name="Miles L.G."/>
            <person name="Chong A.Y."/>
            <person name="Gongora J."/>
            <person name="Dalzell P."/>
            <person name="Moran C."/>
            <person name="Bed'hom B."/>
            <person name="Abzhanov A."/>
            <person name="Burgess S.C."/>
            <person name="Cooksey A.M."/>
            <person name="Castoe T.A."/>
            <person name="Crawford N.G."/>
            <person name="Densmore L.D."/>
            <person name="Drew J.C."/>
            <person name="Edwards S.V."/>
            <person name="Faircloth B.C."/>
            <person name="Fujita M.K."/>
            <person name="Greenwold M.J."/>
            <person name="Hoffmann F.G."/>
            <person name="Howard J.M."/>
            <person name="Iguchi T."/>
            <person name="Janes D.E."/>
            <person name="Khan S.Y."/>
            <person name="Kohno S."/>
            <person name="de Koning A.J."/>
            <person name="Lance S.L."/>
            <person name="McCarthy F.M."/>
            <person name="McCormack J.E."/>
            <person name="Merchant M.E."/>
            <person name="Peterson D.G."/>
            <person name="Pollock D.D."/>
            <person name="Pourmand N."/>
            <person name="Raney B.J."/>
            <person name="Roessler K.A."/>
            <person name="Sanford J.R."/>
            <person name="Sawyer R.H."/>
            <person name="Schmidt C.J."/>
            <person name="Triplett E.W."/>
            <person name="Tuberville T.D."/>
            <person name="Venegas-Anaya M."/>
            <person name="Howard J.T."/>
            <person name="Jarvis E.D."/>
            <person name="Guillette L.J.Jr."/>
            <person name="Glenn T.C."/>
            <person name="Green R.E."/>
            <person name="Ray D.A."/>
        </authorList>
    </citation>
    <scope>NUCLEOTIDE SEQUENCE [LARGE SCALE GENOMIC DNA]</scope>
    <source>
        <strain evidence="2">KSC_2009_1</strain>
    </source>
</reference>
<keyword evidence="3" id="KW-1185">Reference proteome</keyword>
<dbReference type="Proteomes" id="UP000050525">
    <property type="component" value="Unassembled WGS sequence"/>
</dbReference>
<accession>A0A151ME85</accession>
<evidence type="ECO:0000313" key="2">
    <source>
        <dbReference type="EMBL" id="KYO22809.1"/>
    </source>
</evidence>